<protein>
    <submittedName>
        <fullName evidence="1">Uncharacterized protein</fullName>
    </submittedName>
</protein>
<dbReference type="AlphaFoldDB" id="A0A419Q8H2"/>
<keyword evidence="2" id="KW-1185">Reference proteome</keyword>
<dbReference type="EMBL" id="NIRI02000042">
    <property type="protein sequence ID" value="KAG5449708.1"/>
    <property type="molecule type" value="Genomic_DNA"/>
</dbReference>
<reference evidence="1 2" key="2">
    <citation type="journal article" date="2021" name="Genomics">
        <title>High-quality reference genome for Clonorchis sinensis.</title>
        <authorList>
            <person name="Young N.D."/>
            <person name="Stroehlein A.J."/>
            <person name="Kinkar L."/>
            <person name="Wang T."/>
            <person name="Sohn W.M."/>
            <person name="Chang B.C.H."/>
            <person name="Kaur P."/>
            <person name="Weisz D."/>
            <person name="Dudchenko O."/>
            <person name="Aiden E.L."/>
            <person name="Korhonen P.K."/>
            <person name="Gasser R.B."/>
        </authorList>
    </citation>
    <scope>NUCLEOTIDE SEQUENCE [LARGE SCALE GENOMIC DNA]</scope>
    <source>
        <strain evidence="1">Cs-k2</strain>
    </source>
</reference>
<dbReference type="InParanoid" id="A0A419Q8H2"/>
<evidence type="ECO:0000313" key="1">
    <source>
        <dbReference type="EMBL" id="KAG5449708.1"/>
    </source>
</evidence>
<gene>
    <name evidence="1" type="ORF">CSKR_103083</name>
</gene>
<proteinExistence type="predicted"/>
<reference evidence="1 2" key="1">
    <citation type="journal article" date="2018" name="Biotechnol. Adv.">
        <title>Improved genomic resources and new bioinformatic workflow for the carcinogenic parasite Clonorchis sinensis: Biotechnological implications.</title>
        <authorList>
            <person name="Wang D."/>
            <person name="Korhonen P.K."/>
            <person name="Gasser R.B."/>
            <person name="Young N.D."/>
        </authorList>
    </citation>
    <scope>NUCLEOTIDE SEQUENCE [LARGE SCALE GENOMIC DNA]</scope>
    <source>
        <strain evidence="1">Cs-k2</strain>
    </source>
</reference>
<accession>A0A419Q8H2</accession>
<dbReference type="Proteomes" id="UP000286415">
    <property type="component" value="Unassembled WGS sequence"/>
</dbReference>
<evidence type="ECO:0000313" key="2">
    <source>
        <dbReference type="Proteomes" id="UP000286415"/>
    </source>
</evidence>
<comment type="caution">
    <text evidence="1">The sequence shown here is derived from an EMBL/GenBank/DDBJ whole genome shotgun (WGS) entry which is preliminary data.</text>
</comment>
<sequence>MGGMPSRVGGPFSLFKLVCILEGSKLRRAISSAYLISVSESPGRVAVLDVSEAGRKITNGLTITKSKKNDERGQQCLTPVAVVNSGKACRIILPAHRSTLFMFTPLSFERSSSCSGVIMPMSPQQREALHSSFALIRARQHCISKGRTRI</sequence>
<organism evidence="1 2">
    <name type="scientific">Clonorchis sinensis</name>
    <name type="common">Chinese liver fluke</name>
    <dbReference type="NCBI Taxonomy" id="79923"/>
    <lineage>
        <taxon>Eukaryota</taxon>
        <taxon>Metazoa</taxon>
        <taxon>Spiralia</taxon>
        <taxon>Lophotrochozoa</taxon>
        <taxon>Platyhelminthes</taxon>
        <taxon>Trematoda</taxon>
        <taxon>Digenea</taxon>
        <taxon>Opisthorchiida</taxon>
        <taxon>Opisthorchiata</taxon>
        <taxon>Opisthorchiidae</taxon>
        <taxon>Clonorchis</taxon>
    </lineage>
</organism>
<name>A0A419Q8H2_CLOSI</name>